<accession>A0A438FQA7</accession>
<reference evidence="2 3" key="1">
    <citation type="journal article" date="2018" name="PLoS Genet.">
        <title>Population sequencing reveals clonal diversity and ancestral inbreeding in the grapevine cultivar Chardonnay.</title>
        <authorList>
            <person name="Roach M.J."/>
            <person name="Johnson D.L."/>
            <person name="Bohlmann J."/>
            <person name="van Vuuren H.J."/>
            <person name="Jones S.J."/>
            <person name="Pretorius I.S."/>
            <person name="Schmidt S.A."/>
            <person name="Borneman A.R."/>
        </authorList>
    </citation>
    <scope>NUCLEOTIDE SEQUENCE [LARGE SCALE GENOMIC DNA]</scope>
    <source>
        <strain evidence="3">cv. Chardonnay</strain>
        <tissue evidence="2">Leaf</tissue>
    </source>
</reference>
<gene>
    <name evidence="2" type="ORF">CK203_064664</name>
</gene>
<dbReference type="EMBL" id="QGNW01000787">
    <property type="protein sequence ID" value="RVW62111.1"/>
    <property type="molecule type" value="Genomic_DNA"/>
</dbReference>
<sequence>MRVLQSGFCWPSLFKDAHTMCKSCDRCQRALTSWDHSLCLLAILTSWWEYIMFLSGLRQSHASTMTIEWGDFKAVEHVLKDSWQRKNPEEKNSPRHFAQHCEIFANHCKIFVDTVPLRISLPPCGLFIVSPSSSVLVPPSVQTPHSPRISLLRPSPIRHPPPSSTNLRYGTDPRALAAPSQSRTPRQRASSTWVPRDSPPQEATIEAPQIPPFEGGAPASPSSSTPQHRAKTSSPSESSRVSQPKPPVVTHARAPADYKLHSDMSSGSIIRLPMLTAPLIEGNLDY</sequence>
<feature type="compositionally biased region" description="Low complexity" evidence="1">
    <location>
        <begin position="233"/>
        <end position="242"/>
    </location>
</feature>
<dbReference type="AlphaFoldDB" id="A0A438FQA7"/>
<feature type="compositionally biased region" description="Low complexity" evidence="1">
    <location>
        <begin position="215"/>
        <end position="224"/>
    </location>
</feature>
<dbReference type="Proteomes" id="UP000288805">
    <property type="component" value="Unassembled WGS sequence"/>
</dbReference>
<evidence type="ECO:0000256" key="1">
    <source>
        <dbReference type="SAM" id="MobiDB-lite"/>
    </source>
</evidence>
<evidence type="ECO:0000313" key="3">
    <source>
        <dbReference type="Proteomes" id="UP000288805"/>
    </source>
</evidence>
<protein>
    <recommendedName>
        <fullName evidence="4">Integrase zinc-binding domain-containing protein</fullName>
    </recommendedName>
</protein>
<proteinExistence type="predicted"/>
<dbReference type="Gene3D" id="1.10.340.70">
    <property type="match status" value="1"/>
</dbReference>
<evidence type="ECO:0000313" key="2">
    <source>
        <dbReference type="EMBL" id="RVW62111.1"/>
    </source>
</evidence>
<name>A0A438FQA7_VITVI</name>
<feature type="compositionally biased region" description="Polar residues" evidence="1">
    <location>
        <begin position="179"/>
        <end position="193"/>
    </location>
</feature>
<comment type="caution">
    <text evidence="2">The sequence shown here is derived from an EMBL/GenBank/DDBJ whole genome shotgun (WGS) entry which is preliminary data.</text>
</comment>
<feature type="region of interest" description="Disordered" evidence="1">
    <location>
        <begin position="138"/>
        <end position="259"/>
    </location>
</feature>
<organism evidence="2 3">
    <name type="scientific">Vitis vinifera</name>
    <name type="common">Grape</name>
    <dbReference type="NCBI Taxonomy" id="29760"/>
    <lineage>
        <taxon>Eukaryota</taxon>
        <taxon>Viridiplantae</taxon>
        <taxon>Streptophyta</taxon>
        <taxon>Embryophyta</taxon>
        <taxon>Tracheophyta</taxon>
        <taxon>Spermatophyta</taxon>
        <taxon>Magnoliopsida</taxon>
        <taxon>eudicotyledons</taxon>
        <taxon>Gunneridae</taxon>
        <taxon>Pentapetalae</taxon>
        <taxon>rosids</taxon>
        <taxon>Vitales</taxon>
        <taxon>Vitaceae</taxon>
        <taxon>Viteae</taxon>
        <taxon>Vitis</taxon>
    </lineage>
</organism>
<evidence type="ECO:0008006" key="4">
    <source>
        <dbReference type="Google" id="ProtNLM"/>
    </source>
</evidence>